<evidence type="ECO:0000256" key="1">
    <source>
        <dbReference type="ARBA" id="ARBA00023157"/>
    </source>
</evidence>
<protein>
    <recommendedName>
        <fullName evidence="8">Kunitz/Bovine pancreatic trypsin inhibitor domain protein</fullName>
    </recommendedName>
</protein>
<dbReference type="InterPro" id="IPR002223">
    <property type="entry name" value="Kunitz_BPTI"/>
</dbReference>
<dbReference type="Proteomes" id="UP000835052">
    <property type="component" value="Unassembled WGS sequence"/>
</dbReference>
<dbReference type="EMBL" id="CAJGYM010000027">
    <property type="protein sequence ID" value="CAD6192312.1"/>
    <property type="molecule type" value="Genomic_DNA"/>
</dbReference>
<dbReference type="OrthoDB" id="4473401at2759"/>
<evidence type="ECO:0000256" key="2">
    <source>
        <dbReference type="PROSITE-ProRule" id="PRU00500"/>
    </source>
</evidence>
<dbReference type="InterPro" id="IPR052861">
    <property type="entry name" value="BPTI/Kunitz_domain"/>
</dbReference>
<evidence type="ECO:0000313" key="7">
    <source>
        <dbReference type="Proteomes" id="UP000835052"/>
    </source>
</evidence>
<evidence type="ECO:0000259" key="5">
    <source>
        <dbReference type="PROSITE" id="PS51162"/>
    </source>
</evidence>
<dbReference type="CDD" id="cd00191">
    <property type="entry name" value="TY"/>
    <property type="match status" value="2"/>
</dbReference>
<feature type="domain" description="Thyroglobulin type-1" evidence="5">
    <location>
        <begin position="395"/>
        <end position="467"/>
    </location>
</feature>
<evidence type="ECO:0008006" key="8">
    <source>
        <dbReference type="Google" id="ProtNLM"/>
    </source>
</evidence>
<organism evidence="6 7">
    <name type="scientific">Caenorhabditis auriculariae</name>
    <dbReference type="NCBI Taxonomy" id="2777116"/>
    <lineage>
        <taxon>Eukaryota</taxon>
        <taxon>Metazoa</taxon>
        <taxon>Ecdysozoa</taxon>
        <taxon>Nematoda</taxon>
        <taxon>Chromadorea</taxon>
        <taxon>Rhabditida</taxon>
        <taxon>Rhabditina</taxon>
        <taxon>Rhabditomorpha</taxon>
        <taxon>Rhabditoidea</taxon>
        <taxon>Rhabditidae</taxon>
        <taxon>Peloderinae</taxon>
        <taxon>Caenorhabditis</taxon>
    </lineage>
</organism>
<dbReference type="SUPFAM" id="SSF57610">
    <property type="entry name" value="Thyroglobulin type-1 domain"/>
    <property type="match status" value="3"/>
</dbReference>
<dbReference type="InterPro" id="IPR020901">
    <property type="entry name" value="Prtase_inh_Kunz-CS"/>
</dbReference>
<dbReference type="SMART" id="SM00131">
    <property type="entry name" value="KU"/>
    <property type="match status" value="2"/>
</dbReference>
<feature type="disulfide bond" evidence="2">
    <location>
        <begin position="118"/>
        <end position="125"/>
    </location>
</feature>
<feature type="disulfide bond" evidence="2">
    <location>
        <begin position="432"/>
        <end position="439"/>
    </location>
</feature>
<evidence type="ECO:0000256" key="3">
    <source>
        <dbReference type="SAM" id="SignalP"/>
    </source>
</evidence>
<feature type="chain" id="PRO_5035733792" description="Kunitz/Bovine pancreatic trypsin inhibitor domain protein" evidence="3">
    <location>
        <begin position="20"/>
        <end position="670"/>
    </location>
</feature>
<feature type="domain" description="BPTI/Kunitz inhibitor" evidence="4">
    <location>
        <begin position="181"/>
        <end position="234"/>
    </location>
</feature>
<dbReference type="InterPro" id="IPR000716">
    <property type="entry name" value="Thyroglobulin_1"/>
</dbReference>
<gene>
    <name evidence="6" type="ORF">CAUJ_LOCUS8231</name>
</gene>
<dbReference type="Pfam" id="PF00086">
    <property type="entry name" value="Thyroglobulin_1"/>
    <property type="match status" value="3"/>
</dbReference>
<dbReference type="PROSITE" id="PS50279">
    <property type="entry name" value="BPTI_KUNITZ_2"/>
    <property type="match status" value="2"/>
</dbReference>
<dbReference type="PROSITE" id="PS00280">
    <property type="entry name" value="BPTI_KUNITZ_1"/>
    <property type="match status" value="2"/>
</dbReference>
<comment type="caution">
    <text evidence="6">The sequence shown here is derived from an EMBL/GenBank/DDBJ whole genome shotgun (WGS) entry which is preliminary data.</text>
</comment>
<feature type="signal peptide" evidence="3">
    <location>
        <begin position="1"/>
        <end position="19"/>
    </location>
</feature>
<name>A0A8S1HAX9_9PELO</name>
<keyword evidence="7" id="KW-1185">Reference proteome</keyword>
<dbReference type="AlphaFoldDB" id="A0A8S1HAX9"/>
<dbReference type="InterPro" id="IPR036857">
    <property type="entry name" value="Thyroglobulin_1_sf"/>
</dbReference>
<dbReference type="Gene3D" id="4.10.410.10">
    <property type="entry name" value="Pancreatic trypsin inhibitor Kunitz domain"/>
    <property type="match status" value="2"/>
</dbReference>
<keyword evidence="3" id="KW-0732">Signal</keyword>
<dbReference type="Pfam" id="PF00014">
    <property type="entry name" value="Kunitz_BPTI"/>
    <property type="match status" value="2"/>
</dbReference>
<accession>A0A8S1HAX9</accession>
<dbReference type="GO" id="GO:0004867">
    <property type="term" value="F:serine-type endopeptidase inhibitor activity"/>
    <property type="evidence" value="ECO:0007669"/>
    <property type="project" value="InterPro"/>
</dbReference>
<dbReference type="Gene3D" id="4.10.800.10">
    <property type="entry name" value="Thyroglobulin type-1"/>
    <property type="match status" value="3"/>
</dbReference>
<dbReference type="PANTHER" id="PTHR47248:SF9">
    <property type="entry name" value="BPTI_KUNITZ INHIBITOR DOMAIN-CONTAINING PROTEIN"/>
    <property type="match status" value="1"/>
</dbReference>
<sequence length="670" mass="73899">MVSNLLLCLLAVCITSGFAAATGASPKTGPCILNDNGMNCTSQGYYETVQCKNGQCFCVTAHTGWVAYDTTTNSEKVAPKCGSCLLELQKTFAKGDPPVNMHIAKCELGKGNYEPLQCDTKKEECYCVDESTGKEKPGTRKPLKNSEKMMCNQIEFSIDAAEFPTFDKDAVAPDNVGQEICKPNRDRGRKCSEKKPSIKWFFDKKSFTCLAFEHLGCGGNSNVFDTKDQCMSSCVMADYMSCGLQTPPAMQSNGQIYSCGGPVLMALPGAPTTPKPIGPALDEDGCPKGYTCQRGAFFGFCCNIKDNEKSSEAWSPKCKNGKTPKYTVNYYRPDENFFKQFNYVFFEPPNTSILYHFFVNCEESDGPCVGNQNDMTCDTFGYYNPNSVRNKSPKCGNCLIELQRIFAAGDPPPNVFIPKCDVGLGDYEPLQCDAHKNECFCVDTKTGKEIESKFKDRSLGYTTDPSAFPTIDKIGRRKNKLSLGLPVCQLDRSKGYRCAERKPGVKYFFDQQTATCLAFEHLGCGGNLNSFNTKRDCVTMCRLADYFACGLQSEPALQSSGEVLSCGPKLQISELIEIPDSSFSGPILQDGCPTGYKCFRAPFMSFCCNIKDSEKSREGWSVKCGNGKNAKSSREHGYDEFLLGKSCLDDFCPKDHTCEDNFLFAFCCPK</sequence>
<comment type="caution">
    <text evidence="2">Lacks conserved residue(s) required for the propagation of feature annotation.</text>
</comment>
<dbReference type="SUPFAM" id="SSF57362">
    <property type="entry name" value="BPTI-like"/>
    <property type="match status" value="2"/>
</dbReference>
<dbReference type="SMART" id="SM00211">
    <property type="entry name" value="TY"/>
    <property type="match status" value="3"/>
</dbReference>
<proteinExistence type="predicted"/>
<feature type="domain" description="Thyroglobulin type-1" evidence="5">
    <location>
        <begin position="81"/>
        <end position="151"/>
    </location>
</feature>
<keyword evidence="1 2" id="KW-1015">Disulfide bond</keyword>
<dbReference type="PROSITE" id="PS00484">
    <property type="entry name" value="THYROGLOBULIN_1_1"/>
    <property type="match status" value="1"/>
</dbReference>
<dbReference type="PROSITE" id="PS51162">
    <property type="entry name" value="THYROGLOBULIN_1_2"/>
    <property type="match status" value="2"/>
</dbReference>
<dbReference type="PANTHER" id="PTHR47248">
    <property type="entry name" value="PROTEIN CBG06772"/>
    <property type="match status" value="1"/>
</dbReference>
<evidence type="ECO:0000259" key="4">
    <source>
        <dbReference type="PROSITE" id="PS50279"/>
    </source>
</evidence>
<evidence type="ECO:0000313" key="6">
    <source>
        <dbReference type="EMBL" id="CAD6192312.1"/>
    </source>
</evidence>
<reference evidence="6" key="1">
    <citation type="submission" date="2020-10" db="EMBL/GenBank/DDBJ databases">
        <authorList>
            <person name="Kikuchi T."/>
        </authorList>
    </citation>
    <scope>NUCLEOTIDE SEQUENCE</scope>
    <source>
        <strain evidence="6">NKZ352</strain>
    </source>
</reference>
<feature type="domain" description="BPTI/Kunitz inhibitor" evidence="4">
    <location>
        <begin position="488"/>
        <end position="541"/>
    </location>
</feature>
<dbReference type="InterPro" id="IPR036880">
    <property type="entry name" value="Kunitz_BPTI_sf"/>
</dbReference>